<gene>
    <name evidence="1" type="ORF">Poly51_62030</name>
</gene>
<evidence type="ECO:0000313" key="1">
    <source>
        <dbReference type="EMBL" id="TWU43681.1"/>
    </source>
</evidence>
<dbReference type="Proteomes" id="UP000318288">
    <property type="component" value="Unassembled WGS sequence"/>
</dbReference>
<comment type="caution">
    <text evidence="1">The sequence shown here is derived from an EMBL/GenBank/DDBJ whole genome shotgun (WGS) entry which is preliminary data.</text>
</comment>
<reference evidence="1 2" key="1">
    <citation type="submission" date="2019-02" db="EMBL/GenBank/DDBJ databases">
        <title>Deep-cultivation of Planctomycetes and their phenomic and genomic characterization uncovers novel biology.</title>
        <authorList>
            <person name="Wiegand S."/>
            <person name="Jogler M."/>
            <person name="Boedeker C."/>
            <person name="Pinto D."/>
            <person name="Vollmers J."/>
            <person name="Rivas-Marin E."/>
            <person name="Kohn T."/>
            <person name="Peeters S.H."/>
            <person name="Heuer A."/>
            <person name="Rast P."/>
            <person name="Oberbeckmann S."/>
            <person name="Bunk B."/>
            <person name="Jeske O."/>
            <person name="Meyerdierks A."/>
            <person name="Storesund J.E."/>
            <person name="Kallscheuer N."/>
            <person name="Luecker S."/>
            <person name="Lage O.M."/>
            <person name="Pohl T."/>
            <person name="Merkel B.J."/>
            <person name="Hornburger P."/>
            <person name="Mueller R.-W."/>
            <person name="Bruemmer F."/>
            <person name="Labrenz M."/>
            <person name="Spormann A.M."/>
            <person name="Op Den Camp H."/>
            <person name="Overmann J."/>
            <person name="Amann R."/>
            <person name="Jetten M.S.M."/>
            <person name="Mascher T."/>
            <person name="Medema M.H."/>
            <person name="Devos D.P."/>
            <person name="Kaster A.-K."/>
            <person name="Ovreas L."/>
            <person name="Rohde M."/>
            <person name="Galperin M.Y."/>
            <person name="Jogler C."/>
        </authorList>
    </citation>
    <scope>NUCLEOTIDE SEQUENCE [LARGE SCALE GENOMIC DNA]</scope>
    <source>
        <strain evidence="1 2">Poly51</strain>
    </source>
</reference>
<organism evidence="1 2">
    <name type="scientific">Rubripirellula tenax</name>
    <dbReference type="NCBI Taxonomy" id="2528015"/>
    <lineage>
        <taxon>Bacteria</taxon>
        <taxon>Pseudomonadati</taxon>
        <taxon>Planctomycetota</taxon>
        <taxon>Planctomycetia</taxon>
        <taxon>Pirellulales</taxon>
        <taxon>Pirellulaceae</taxon>
        <taxon>Rubripirellula</taxon>
    </lineage>
</organism>
<dbReference type="EMBL" id="SJPW01000014">
    <property type="protein sequence ID" value="TWU43681.1"/>
    <property type="molecule type" value="Genomic_DNA"/>
</dbReference>
<proteinExistence type="predicted"/>
<dbReference type="AlphaFoldDB" id="A0A5C6E7N6"/>
<name>A0A5C6E7N6_9BACT</name>
<protein>
    <submittedName>
        <fullName evidence="1">Uncharacterized protein</fullName>
    </submittedName>
</protein>
<sequence length="78" mass="8917">MYLCVERLIAVAKVILGNYQGALCQVPFVRLLAKRFCVVNCREYYECKTIVIDSAHIIVHVFVVVLTERIVNADDVCR</sequence>
<keyword evidence="2" id="KW-1185">Reference proteome</keyword>
<accession>A0A5C6E7N6</accession>
<evidence type="ECO:0000313" key="2">
    <source>
        <dbReference type="Proteomes" id="UP000318288"/>
    </source>
</evidence>